<proteinExistence type="predicted"/>
<dbReference type="Pfam" id="PF00501">
    <property type="entry name" value="AMP-binding"/>
    <property type="match status" value="1"/>
</dbReference>
<keyword evidence="4" id="KW-0067">ATP-binding</keyword>
<dbReference type="PANTHER" id="PTHR43272">
    <property type="entry name" value="LONG-CHAIN-FATTY-ACID--COA LIGASE"/>
    <property type="match status" value="1"/>
</dbReference>
<evidence type="ECO:0000313" key="9">
    <source>
        <dbReference type="Proteomes" id="UP000790347"/>
    </source>
</evidence>
<keyword evidence="6" id="KW-0472">Membrane</keyword>
<keyword evidence="9" id="KW-1185">Reference proteome</keyword>
<keyword evidence="1" id="KW-0436">Ligase</keyword>
<keyword evidence="6" id="KW-1133">Transmembrane helix</keyword>
<evidence type="ECO:0000256" key="6">
    <source>
        <dbReference type="SAM" id="Phobius"/>
    </source>
</evidence>
<keyword evidence="2" id="KW-0547">Nucleotide-binding</keyword>
<accession>A0A922HQZ9</accession>
<evidence type="ECO:0000256" key="3">
    <source>
        <dbReference type="ARBA" id="ARBA00022832"/>
    </source>
</evidence>
<evidence type="ECO:0000259" key="7">
    <source>
        <dbReference type="Pfam" id="PF00501"/>
    </source>
</evidence>
<reference evidence="8" key="1">
    <citation type="submission" date="2013-05" db="EMBL/GenBank/DDBJ databases">
        <authorList>
            <person name="Yim A.K.Y."/>
            <person name="Chan T.F."/>
            <person name="Ji K.M."/>
            <person name="Liu X.Y."/>
            <person name="Zhou J.W."/>
            <person name="Li R.Q."/>
            <person name="Yang K.Y."/>
            <person name="Li J."/>
            <person name="Li M."/>
            <person name="Law P.T.W."/>
            <person name="Wu Y.L."/>
            <person name="Cai Z.L."/>
            <person name="Qin H."/>
            <person name="Bao Y."/>
            <person name="Leung R.K.K."/>
            <person name="Ng P.K.S."/>
            <person name="Zou J."/>
            <person name="Zhong X.J."/>
            <person name="Ran P.X."/>
            <person name="Zhong N.S."/>
            <person name="Liu Z.G."/>
            <person name="Tsui S.K.W."/>
        </authorList>
    </citation>
    <scope>NUCLEOTIDE SEQUENCE</scope>
    <source>
        <strain evidence="8">Derf</strain>
        <tissue evidence="8">Whole organism</tissue>
    </source>
</reference>
<dbReference type="GO" id="GO:0005524">
    <property type="term" value="F:ATP binding"/>
    <property type="evidence" value="ECO:0007669"/>
    <property type="project" value="UniProtKB-KW"/>
</dbReference>
<dbReference type="InterPro" id="IPR000873">
    <property type="entry name" value="AMP-dep_synth/lig_dom"/>
</dbReference>
<dbReference type="Proteomes" id="UP000790347">
    <property type="component" value="Unassembled WGS sequence"/>
</dbReference>
<organism evidence="8 9">
    <name type="scientific">Dermatophagoides farinae</name>
    <name type="common">American house dust mite</name>
    <dbReference type="NCBI Taxonomy" id="6954"/>
    <lineage>
        <taxon>Eukaryota</taxon>
        <taxon>Metazoa</taxon>
        <taxon>Ecdysozoa</taxon>
        <taxon>Arthropoda</taxon>
        <taxon>Chelicerata</taxon>
        <taxon>Arachnida</taxon>
        <taxon>Acari</taxon>
        <taxon>Acariformes</taxon>
        <taxon>Sarcoptiformes</taxon>
        <taxon>Astigmata</taxon>
        <taxon>Psoroptidia</taxon>
        <taxon>Analgoidea</taxon>
        <taxon>Pyroglyphidae</taxon>
        <taxon>Dermatophagoidinae</taxon>
        <taxon>Dermatophagoides</taxon>
    </lineage>
</organism>
<evidence type="ECO:0000256" key="5">
    <source>
        <dbReference type="ARBA" id="ARBA00026121"/>
    </source>
</evidence>
<dbReference type="GO" id="GO:0005783">
    <property type="term" value="C:endoplasmic reticulum"/>
    <property type="evidence" value="ECO:0007669"/>
    <property type="project" value="TreeGrafter"/>
</dbReference>
<dbReference type="GO" id="GO:0016020">
    <property type="term" value="C:membrane"/>
    <property type="evidence" value="ECO:0007669"/>
    <property type="project" value="TreeGrafter"/>
</dbReference>
<gene>
    <name evidence="8" type="ORF">DERF_014002</name>
</gene>
<evidence type="ECO:0000313" key="8">
    <source>
        <dbReference type="EMBL" id="KAH9498078.1"/>
    </source>
</evidence>
<feature type="domain" description="AMP-dependent synthetase/ligase" evidence="7">
    <location>
        <begin position="123"/>
        <end position="535"/>
    </location>
</feature>
<dbReference type="Gene3D" id="3.40.50.12780">
    <property type="entry name" value="N-terminal domain of ligase-like"/>
    <property type="match status" value="1"/>
</dbReference>
<keyword evidence="6" id="KW-0812">Transmembrane</keyword>
<dbReference type="SUPFAM" id="SSF56801">
    <property type="entry name" value="Acetyl-CoA synthetase-like"/>
    <property type="match status" value="1"/>
</dbReference>
<comment type="caution">
    <text evidence="8">The sequence shown here is derived from an EMBL/GenBank/DDBJ whole genome shotgun (WGS) entry which is preliminary data.</text>
</comment>
<evidence type="ECO:0000256" key="2">
    <source>
        <dbReference type="ARBA" id="ARBA00022741"/>
    </source>
</evidence>
<dbReference type="PANTHER" id="PTHR43272:SF33">
    <property type="entry name" value="AMP-BINDING DOMAIN-CONTAINING PROTEIN-RELATED"/>
    <property type="match status" value="1"/>
</dbReference>
<sequence length="740" mass="83598">MLEMAFNVLIAITISVVTIYFYVNRKKLSQSIIQFQRVCNKYNYDKQSIEHKTPNGEVVRYSKYVPKDANDPLNDQPPNDPLKLNYITHYYDQCRTMNDVLTTGAKLSIDGNCVGSINKARNGVDWLTFEQVLVRNKHFGDGLLQLGLKPKLTFGIYSMNTPEYTIAEYACYRHSIVVIPIYETLGSNICAFIAKQAELSTIFCDTLDRVVNVLNNASDFQFLKHIIVSHHDDESISAWSDNQQHLETLKSKAQSLGLTLHSMKQVEQLGQQNAQQDHPPGPDDLAVICYTSGTTDAPKGVMLSHENIVANFSTIMFHLDEYHIANTDVLISYLPLGHMFERVCEAGTLAAGGKIGYFSGDIKRLSDDMKIIKPTFFPCVPRVLNKIYSKIHENVSSSAIKSWLLKTAFESKLRQYENGIFDNNTFWDLLIFNKIRALFGGHVRLIPVGSAPINGKVLNFLRCALGCHILEGYGQTECVSAATVTSIGHYETDHVGVPLNAACIKLVDVPDMDYLVSQGKGEVLIKGSIVCKGYYKDPKKTQATIDQDGWLYTGDIGKFNENGTIKIIDRKKDIFKLAQGEYIAPSKIEDIHMQSPYIMQIFVYGDSYKSCLIAVVVPNLALIQEVFKTRGKILDLNNNDELRANKVRVDIQPTNQPTTTIIQSIINPTQQEIKQFIMEEMQKWNGIAKLKSFEKVRDVYIYPEGFTIEEGLLTPTLKNRRFALKNHFKQQIVDLYSKLE</sequence>
<feature type="transmembrane region" description="Helical" evidence="6">
    <location>
        <begin position="6"/>
        <end position="23"/>
    </location>
</feature>
<evidence type="ECO:0000256" key="4">
    <source>
        <dbReference type="ARBA" id="ARBA00022840"/>
    </source>
</evidence>
<reference evidence="8" key="2">
    <citation type="journal article" date="2022" name="Res Sq">
        <title>Comparative Genomics Reveals Insights into the Divergent Evolution of Astigmatic Mites and Household Pest Adaptations.</title>
        <authorList>
            <person name="Xiong Q."/>
            <person name="Wan A.T.-Y."/>
            <person name="Liu X.-Y."/>
            <person name="Fung C.S.-H."/>
            <person name="Xiao X."/>
            <person name="Malainual N."/>
            <person name="Hou J."/>
            <person name="Wang L."/>
            <person name="Wang M."/>
            <person name="Yang K."/>
            <person name="Cui Y."/>
            <person name="Leung E."/>
            <person name="Nong W."/>
            <person name="Shin S.-K."/>
            <person name="Au S."/>
            <person name="Jeong K.Y."/>
            <person name="Chew F.T."/>
            <person name="Hui J."/>
            <person name="Leung T.F."/>
            <person name="Tungtrongchitr A."/>
            <person name="Zhong N."/>
            <person name="Liu Z."/>
            <person name="Tsui S."/>
        </authorList>
    </citation>
    <scope>NUCLEOTIDE SEQUENCE</scope>
    <source>
        <strain evidence="8">Derf</strain>
        <tissue evidence="8">Whole organism</tissue>
    </source>
</reference>
<evidence type="ECO:0000256" key="1">
    <source>
        <dbReference type="ARBA" id="ARBA00022598"/>
    </source>
</evidence>
<dbReference type="AlphaFoldDB" id="A0A922HQZ9"/>
<keyword evidence="3" id="KW-0443">Lipid metabolism</keyword>
<name>A0A922HQZ9_DERFA</name>
<protein>
    <recommendedName>
        <fullName evidence="5">long-chain-fatty-acid--CoA ligase</fullName>
        <ecNumber evidence="5">6.2.1.3</ecNumber>
    </recommendedName>
</protein>
<keyword evidence="3" id="KW-0276">Fatty acid metabolism</keyword>
<dbReference type="EC" id="6.2.1.3" evidence="5"/>
<dbReference type="EMBL" id="ASGP02000007">
    <property type="protein sequence ID" value="KAH9498078.1"/>
    <property type="molecule type" value="Genomic_DNA"/>
</dbReference>
<dbReference type="InterPro" id="IPR042099">
    <property type="entry name" value="ANL_N_sf"/>
</dbReference>
<dbReference type="GO" id="GO:0004467">
    <property type="term" value="F:long-chain fatty acid-CoA ligase activity"/>
    <property type="evidence" value="ECO:0007669"/>
    <property type="project" value="UniProtKB-EC"/>
</dbReference>